<evidence type="ECO:0000256" key="13">
    <source>
        <dbReference type="ARBA" id="ARBA00023209"/>
    </source>
</evidence>
<reference evidence="19" key="2">
    <citation type="journal article" date="2021" name="PeerJ">
        <title>Extensive microbial diversity within the chicken gut microbiome revealed by metagenomics and culture.</title>
        <authorList>
            <person name="Gilroy R."/>
            <person name="Ravi A."/>
            <person name="Getino M."/>
            <person name="Pursley I."/>
            <person name="Horton D.L."/>
            <person name="Alikhan N.F."/>
            <person name="Baker D."/>
            <person name="Gharbi K."/>
            <person name="Hall N."/>
            <person name="Watson M."/>
            <person name="Adriaenssens E.M."/>
            <person name="Foster-Nyarko E."/>
            <person name="Jarju S."/>
            <person name="Secka A."/>
            <person name="Antonio M."/>
            <person name="Oren A."/>
            <person name="Chaudhuri R.R."/>
            <person name="La Ragione R."/>
            <person name="Hildebrand F."/>
            <person name="Pallen M.J."/>
        </authorList>
    </citation>
    <scope>NUCLEOTIDE SEQUENCE</scope>
    <source>
        <strain evidence="19">9366</strain>
    </source>
</reference>
<dbReference type="GO" id="GO:0016020">
    <property type="term" value="C:membrane"/>
    <property type="evidence" value="ECO:0007669"/>
    <property type="project" value="UniProtKB-SubCell"/>
</dbReference>
<dbReference type="EC" id="2.7.8.5" evidence="5 16"/>
<evidence type="ECO:0000256" key="10">
    <source>
        <dbReference type="ARBA" id="ARBA00022989"/>
    </source>
</evidence>
<comment type="catalytic activity">
    <reaction evidence="15">
        <text>a CDP-1,2-diacyl-sn-glycerol + sn-glycerol 3-phosphate = a 1,2-diacyl-sn-glycero-3-phospho-(1'-sn-glycero-3'-phosphate) + CMP + H(+)</text>
        <dbReference type="Rhea" id="RHEA:12593"/>
        <dbReference type="ChEBI" id="CHEBI:15378"/>
        <dbReference type="ChEBI" id="CHEBI:57597"/>
        <dbReference type="ChEBI" id="CHEBI:58332"/>
        <dbReference type="ChEBI" id="CHEBI:60110"/>
        <dbReference type="ChEBI" id="CHEBI:60377"/>
        <dbReference type="EC" id="2.7.8.5"/>
    </reaction>
</comment>
<feature type="transmembrane region" description="Helical" evidence="18">
    <location>
        <begin position="77"/>
        <end position="97"/>
    </location>
</feature>
<evidence type="ECO:0000256" key="11">
    <source>
        <dbReference type="ARBA" id="ARBA00023098"/>
    </source>
</evidence>
<keyword evidence="8 17" id="KW-0808">Transferase</keyword>
<feature type="transmembrane region" description="Helical" evidence="18">
    <location>
        <begin position="12"/>
        <end position="29"/>
    </location>
</feature>
<evidence type="ECO:0000256" key="5">
    <source>
        <dbReference type="ARBA" id="ARBA00013170"/>
    </source>
</evidence>
<keyword evidence="9 18" id="KW-0812">Transmembrane</keyword>
<keyword evidence="11" id="KW-0443">Lipid metabolism</keyword>
<accession>A0A9D1MMH5</accession>
<evidence type="ECO:0000256" key="14">
    <source>
        <dbReference type="ARBA" id="ARBA00023264"/>
    </source>
</evidence>
<organism evidence="19 20">
    <name type="scientific">Candidatus Caccalectryoclostridium excrementigallinarum</name>
    <dbReference type="NCBI Taxonomy" id="2840710"/>
    <lineage>
        <taxon>Bacteria</taxon>
        <taxon>Bacillati</taxon>
        <taxon>Bacillota</taxon>
        <taxon>Clostridia</taxon>
        <taxon>Christensenellales</taxon>
        <taxon>Christensenellaceae</taxon>
        <taxon>Christensenellaceae incertae sedis</taxon>
        <taxon>Candidatus Caccalectryoclostridium</taxon>
    </lineage>
</organism>
<keyword evidence="10 18" id="KW-1133">Transmembrane helix</keyword>
<evidence type="ECO:0000256" key="8">
    <source>
        <dbReference type="ARBA" id="ARBA00022679"/>
    </source>
</evidence>
<dbReference type="GO" id="GO:0008444">
    <property type="term" value="F:CDP-diacylglycerol-glycerol-3-phosphate 3-phosphatidyltransferase activity"/>
    <property type="evidence" value="ECO:0007669"/>
    <property type="project" value="UniProtKB-UniRule"/>
</dbReference>
<comment type="function">
    <text evidence="1">This protein catalyzes the committed step to the synthesis of the acidic phospholipids.</text>
</comment>
<evidence type="ECO:0000256" key="18">
    <source>
        <dbReference type="SAM" id="Phobius"/>
    </source>
</evidence>
<evidence type="ECO:0000256" key="7">
    <source>
        <dbReference type="ARBA" id="ARBA00022516"/>
    </source>
</evidence>
<dbReference type="Proteomes" id="UP000824145">
    <property type="component" value="Unassembled WGS sequence"/>
</dbReference>
<keyword evidence="12 18" id="KW-0472">Membrane</keyword>
<feature type="transmembrane region" description="Helical" evidence="18">
    <location>
        <begin position="143"/>
        <end position="162"/>
    </location>
</feature>
<comment type="caution">
    <text evidence="19">The sequence shown here is derived from an EMBL/GenBank/DDBJ whole genome shotgun (WGS) entry which is preliminary data.</text>
</comment>
<gene>
    <name evidence="19" type="primary">pgsA</name>
    <name evidence="19" type="ORF">IAB07_04290</name>
</gene>
<dbReference type="PANTHER" id="PTHR14269:SF62">
    <property type="entry name" value="CDP-DIACYLGLYCEROL--GLYCEROL-3-PHOSPHATE 3-PHOSPHATIDYLTRANSFERASE 1, CHLOROPLASTIC"/>
    <property type="match status" value="1"/>
</dbReference>
<dbReference type="InterPro" id="IPR043130">
    <property type="entry name" value="CDP-OH_PTrfase_TM_dom"/>
</dbReference>
<evidence type="ECO:0000313" key="20">
    <source>
        <dbReference type="Proteomes" id="UP000824145"/>
    </source>
</evidence>
<dbReference type="InterPro" id="IPR050324">
    <property type="entry name" value="CDP-alcohol_PTase-I"/>
</dbReference>
<evidence type="ECO:0000256" key="6">
    <source>
        <dbReference type="ARBA" id="ARBA00014944"/>
    </source>
</evidence>
<reference evidence="19" key="1">
    <citation type="submission" date="2020-10" db="EMBL/GenBank/DDBJ databases">
        <authorList>
            <person name="Gilroy R."/>
        </authorList>
    </citation>
    <scope>NUCLEOTIDE SEQUENCE</scope>
    <source>
        <strain evidence="19">9366</strain>
    </source>
</reference>
<evidence type="ECO:0000256" key="15">
    <source>
        <dbReference type="ARBA" id="ARBA00048586"/>
    </source>
</evidence>
<dbReference type="EMBL" id="DVNJ01000021">
    <property type="protein sequence ID" value="HIU62964.1"/>
    <property type="molecule type" value="Genomic_DNA"/>
</dbReference>
<evidence type="ECO:0000256" key="1">
    <source>
        <dbReference type="ARBA" id="ARBA00003973"/>
    </source>
</evidence>
<evidence type="ECO:0000313" key="19">
    <source>
        <dbReference type="EMBL" id="HIU62964.1"/>
    </source>
</evidence>
<dbReference type="InterPro" id="IPR048254">
    <property type="entry name" value="CDP_ALCOHOL_P_TRANSF_CS"/>
</dbReference>
<feature type="transmembrane region" description="Helical" evidence="18">
    <location>
        <begin position="168"/>
        <end position="186"/>
    </location>
</feature>
<evidence type="ECO:0000256" key="12">
    <source>
        <dbReference type="ARBA" id="ARBA00023136"/>
    </source>
</evidence>
<evidence type="ECO:0000256" key="16">
    <source>
        <dbReference type="NCBIfam" id="TIGR00560"/>
    </source>
</evidence>
<feature type="transmembrane region" description="Helical" evidence="18">
    <location>
        <begin position="35"/>
        <end position="56"/>
    </location>
</feature>
<evidence type="ECO:0000256" key="4">
    <source>
        <dbReference type="ARBA" id="ARBA00010441"/>
    </source>
</evidence>
<dbReference type="InterPro" id="IPR004570">
    <property type="entry name" value="Phosphatidylglycerol_P_synth"/>
</dbReference>
<dbReference type="PANTHER" id="PTHR14269">
    <property type="entry name" value="CDP-DIACYLGLYCEROL--GLYCEROL-3-PHOSPHATE 3-PHOSPHATIDYLTRANSFERASE-RELATED"/>
    <property type="match status" value="1"/>
</dbReference>
<evidence type="ECO:0000256" key="9">
    <source>
        <dbReference type="ARBA" id="ARBA00022692"/>
    </source>
</evidence>
<keyword evidence="14" id="KW-1208">Phospholipid metabolism</keyword>
<keyword evidence="13" id="KW-0594">Phospholipid biosynthesis</keyword>
<protein>
    <recommendedName>
        <fullName evidence="6 16">CDP-diacylglycerol--glycerol-3-phosphate 3-phosphatidyltransferase</fullName>
        <ecNumber evidence="5 16">2.7.8.5</ecNumber>
    </recommendedName>
</protein>
<name>A0A9D1MMH5_9FIRM</name>
<feature type="transmembrane region" description="Helical" evidence="18">
    <location>
        <begin position="103"/>
        <end position="122"/>
    </location>
</feature>
<dbReference type="AlphaFoldDB" id="A0A9D1MMH5"/>
<dbReference type="PROSITE" id="PS00379">
    <property type="entry name" value="CDP_ALCOHOL_P_TRANSF"/>
    <property type="match status" value="1"/>
</dbReference>
<comment type="pathway">
    <text evidence="3">Phospholipid metabolism; phosphatidylglycerol biosynthesis; phosphatidylglycerol from CDP-diacylglycerol: step 1/2.</text>
</comment>
<evidence type="ECO:0000256" key="3">
    <source>
        <dbReference type="ARBA" id="ARBA00005042"/>
    </source>
</evidence>
<dbReference type="PIRSF" id="PIRSF000847">
    <property type="entry name" value="Phos_ph_gly_syn"/>
    <property type="match status" value="1"/>
</dbReference>
<sequence length="209" mass="22745">MGKIHINLPTKITIARLALIPLIIIAYCVQEAFSGHVWICAVTAGLFCLAGWTDFFDGYIARKYNMVTDLGKFLDPIADKILVIVGLAFVVDGNYLGAIGVPYAAMICSVIIVAREFIIGLLRQMAALKSFVIAADKMGKLKTIATLSALTTLLFAPFHVVICWLGFVELLIATVLTVVSGGHYIYKNRAIFSGEKDAGRGSEDKEEKQ</sequence>
<dbReference type="Gene3D" id="1.20.120.1760">
    <property type="match status" value="1"/>
</dbReference>
<dbReference type="GO" id="GO:0046474">
    <property type="term" value="P:glycerophospholipid biosynthetic process"/>
    <property type="evidence" value="ECO:0007669"/>
    <property type="project" value="TreeGrafter"/>
</dbReference>
<comment type="subcellular location">
    <subcellularLocation>
        <location evidence="2">Membrane</location>
        <topology evidence="2">Multi-pass membrane protein</topology>
    </subcellularLocation>
</comment>
<evidence type="ECO:0000256" key="2">
    <source>
        <dbReference type="ARBA" id="ARBA00004141"/>
    </source>
</evidence>
<dbReference type="Pfam" id="PF01066">
    <property type="entry name" value="CDP-OH_P_transf"/>
    <property type="match status" value="1"/>
</dbReference>
<dbReference type="InterPro" id="IPR000462">
    <property type="entry name" value="CDP-OH_P_trans"/>
</dbReference>
<keyword evidence="7" id="KW-0444">Lipid biosynthesis</keyword>
<evidence type="ECO:0000256" key="17">
    <source>
        <dbReference type="RuleBase" id="RU003750"/>
    </source>
</evidence>
<proteinExistence type="inferred from homology"/>
<comment type="similarity">
    <text evidence="4 17">Belongs to the CDP-alcohol phosphatidyltransferase class-I family.</text>
</comment>
<dbReference type="NCBIfam" id="TIGR00560">
    <property type="entry name" value="pgsA"/>
    <property type="match status" value="1"/>
</dbReference>